<dbReference type="Gene3D" id="3.30.450.20">
    <property type="entry name" value="PAS domain"/>
    <property type="match status" value="1"/>
</dbReference>
<dbReference type="Gene3D" id="3.30.565.10">
    <property type="entry name" value="Histidine kinase-like ATPase, C-terminal domain"/>
    <property type="match status" value="1"/>
</dbReference>
<dbReference type="SMART" id="SM00387">
    <property type="entry name" value="HATPase_c"/>
    <property type="match status" value="1"/>
</dbReference>
<dbReference type="EMBL" id="CP032869">
    <property type="protein sequence ID" value="AYL97585.1"/>
    <property type="molecule type" value="Genomic_DNA"/>
</dbReference>
<organism evidence="9 10">
    <name type="scientific">Mucilaginibacter celer</name>
    <dbReference type="NCBI Taxonomy" id="2305508"/>
    <lineage>
        <taxon>Bacteria</taxon>
        <taxon>Pseudomonadati</taxon>
        <taxon>Bacteroidota</taxon>
        <taxon>Sphingobacteriia</taxon>
        <taxon>Sphingobacteriales</taxon>
        <taxon>Sphingobacteriaceae</taxon>
        <taxon>Mucilaginibacter</taxon>
    </lineage>
</organism>
<dbReference type="EC" id="2.7.13.3" evidence="2"/>
<dbReference type="Proteomes" id="UP000270046">
    <property type="component" value="Chromosome"/>
</dbReference>
<dbReference type="AlphaFoldDB" id="A0A494W239"/>
<evidence type="ECO:0000313" key="10">
    <source>
        <dbReference type="Proteomes" id="UP000270046"/>
    </source>
</evidence>
<evidence type="ECO:0000256" key="6">
    <source>
        <dbReference type="ARBA" id="ARBA00022777"/>
    </source>
</evidence>
<keyword evidence="6 9" id="KW-0418">Kinase</keyword>
<proteinExistence type="predicted"/>
<comment type="catalytic activity">
    <reaction evidence="1">
        <text>ATP + protein L-histidine = ADP + protein N-phospho-L-histidine.</text>
        <dbReference type="EC" id="2.7.13.3"/>
    </reaction>
</comment>
<gene>
    <name evidence="9" type="ORF">HYN43_020825</name>
</gene>
<keyword evidence="10" id="KW-1185">Reference proteome</keyword>
<dbReference type="PANTHER" id="PTHR41523:SF8">
    <property type="entry name" value="ETHYLENE RESPONSE SENSOR PROTEIN"/>
    <property type="match status" value="1"/>
</dbReference>
<evidence type="ECO:0000256" key="4">
    <source>
        <dbReference type="ARBA" id="ARBA00022679"/>
    </source>
</evidence>
<accession>A0A494W239</accession>
<keyword evidence="7" id="KW-0067">ATP-binding</keyword>
<dbReference type="OrthoDB" id="1523170at2"/>
<keyword evidence="3" id="KW-0597">Phosphoprotein</keyword>
<dbReference type="Pfam" id="PF07568">
    <property type="entry name" value="HisKA_2"/>
    <property type="match status" value="1"/>
</dbReference>
<dbReference type="GO" id="GO:0005524">
    <property type="term" value="F:ATP binding"/>
    <property type="evidence" value="ECO:0007669"/>
    <property type="project" value="UniProtKB-KW"/>
</dbReference>
<dbReference type="InterPro" id="IPR011495">
    <property type="entry name" value="Sig_transdc_His_kin_sub2_dim/P"/>
</dbReference>
<evidence type="ECO:0000256" key="3">
    <source>
        <dbReference type="ARBA" id="ARBA00022553"/>
    </source>
</evidence>
<dbReference type="Pfam" id="PF02518">
    <property type="entry name" value="HATPase_c"/>
    <property type="match status" value="1"/>
</dbReference>
<keyword evidence="4" id="KW-0808">Transferase</keyword>
<feature type="domain" description="Histidine kinase/HSP90-like ATPase" evidence="8">
    <location>
        <begin position="109"/>
        <end position="206"/>
    </location>
</feature>
<dbReference type="RefSeq" id="WP_119411150.1">
    <property type="nucleotide sequence ID" value="NZ_CP032869.1"/>
</dbReference>
<dbReference type="InterPro" id="IPR036890">
    <property type="entry name" value="HATPase_C_sf"/>
</dbReference>
<protein>
    <recommendedName>
        <fullName evidence="2">histidine kinase</fullName>
        <ecNumber evidence="2">2.7.13.3</ecNumber>
    </recommendedName>
</protein>
<evidence type="ECO:0000259" key="8">
    <source>
        <dbReference type="SMART" id="SM00387"/>
    </source>
</evidence>
<keyword evidence="5" id="KW-0547">Nucleotide-binding</keyword>
<name>A0A494W239_9SPHI</name>
<dbReference type="SUPFAM" id="SSF55874">
    <property type="entry name" value="ATPase domain of HSP90 chaperone/DNA topoisomerase II/histidine kinase"/>
    <property type="match status" value="1"/>
</dbReference>
<dbReference type="KEGG" id="muh:HYN43_020825"/>
<evidence type="ECO:0000256" key="7">
    <source>
        <dbReference type="ARBA" id="ARBA00022840"/>
    </source>
</evidence>
<evidence type="ECO:0000256" key="2">
    <source>
        <dbReference type="ARBA" id="ARBA00012438"/>
    </source>
</evidence>
<sequence>MLQQLLTGKEWLLKEVHHRVKNNLHTVICLLESQARYLENDALKAIESSQHRIFAMSLIHQKLYQSEDIKTIDMASYIPELTQSLQDSFETSGKIQFNIHVEKIELGLSQAIPLGLILNEAVTNSIKYAFPGEKKGNVFILMVEEKGLIKLEIIDNGIGMPHDQCKKATDSLGLKLIKGLSEDIQADFSCEAEFGTKITITFRNQDMADPERYIDANAVAV</sequence>
<dbReference type="InterPro" id="IPR003594">
    <property type="entry name" value="HATPase_dom"/>
</dbReference>
<dbReference type="PANTHER" id="PTHR41523">
    <property type="entry name" value="TWO-COMPONENT SYSTEM SENSOR PROTEIN"/>
    <property type="match status" value="1"/>
</dbReference>
<evidence type="ECO:0000256" key="5">
    <source>
        <dbReference type="ARBA" id="ARBA00022741"/>
    </source>
</evidence>
<evidence type="ECO:0000313" key="9">
    <source>
        <dbReference type="EMBL" id="AYL97585.1"/>
    </source>
</evidence>
<evidence type="ECO:0000256" key="1">
    <source>
        <dbReference type="ARBA" id="ARBA00000085"/>
    </source>
</evidence>
<reference evidence="9 10" key="1">
    <citation type="submission" date="2018-10" db="EMBL/GenBank/DDBJ databases">
        <title>Genome sequencing of Mucilaginibacter sp. HYN0043.</title>
        <authorList>
            <person name="Kim M."/>
            <person name="Yi H."/>
        </authorList>
    </citation>
    <scope>NUCLEOTIDE SEQUENCE [LARGE SCALE GENOMIC DNA]</scope>
    <source>
        <strain evidence="9 10">HYN0043</strain>
    </source>
</reference>
<dbReference type="GO" id="GO:0004673">
    <property type="term" value="F:protein histidine kinase activity"/>
    <property type="evidence" value="ECO:0007669"/>
    <property type="project" value="UniProtKB-EC"/>
</dbReference>